<dbReference type="Proteomes" id="UP000003240">
    <property type="component" value="Unassembled WGS sequence"/>
</dbReference>
<accession>F7NGD6</accession>
<dbReference type="AlphaFoldDB" id="F7NGD6"/>
<comment type="caution">
    <text evidence="1">The sequence shown here is derived from an EMBL/GenBank/DDBJ whole genome shotgun (WGS) entry which is preliminary data.</text>
</comment>
<sequence length="37" mass="4097">MADDAFVLETGRIVLSCRGSDLVENPMVRQAYLGIKQ</sequence>
<keyword evidence="2" id="KW-1185">Reference proteome</keyword>
<evidence type="ECO:0008006" key="3">
    <source>
        <dbReference type="Google" id="ProtNLM"/>
    </source>
</evidence>
<name>F7NGD6_9FIRM</name>
<evidence type="ECO:0000313" key="2">
    <source>
        <dbReference type="Proteomes" id="UP000003240"/>
    </source>
</evidence>
<dbReference type="STRING" id="1009370.ALO_05600"/>
<protein>
    <recommendedName>
        <fullName evidence="3">Branched-chain amino acid ATP-binding cassette transporter C-terminal domain-containing protein</fullName>
    </recommendedName>
</protein>
<dbReference type="EMBL" id="AFGF01000042">
    <property type="protein sequence ID" value="EGO64891.1"/>
    <property type="molecule type" value="Genomic_DNA"/>
</dbReference>
<organism evidence="1 2">
    <name type="scientific">Acetonema longum DSM 6540</name>
    <dbReference type="NCBI Taxonomy" id="1009370"/>
    <lineage>
        <taxon>Bacteria</taxon>
        <taxon>Bacillati</taxon>
        <taxon>Bacillota</taxon>
        <taxon>Negativicutes</taxon>
        <taxon>Acetonemataceae</taxon>
        <taxon>Acetonema</taxon>
    </lineage>
</organism>
<gene>
    <name evidence="1" type="ORF">ALO_05600</name>
</gene>
<evidence type="ECO:0000313" key="1">
    <source>
        <dbReference type="EMBL" id="EGO64891.1"/>
    </source>
</evidence>
<reference evidence="1 2" key="1">
    <citation type="journal article" date="2011" name="EMBO J.">
        <title>Structural diversity of bacterial flagellar motors.</title>
        <authorList>
            <person name="Chen S."/>
            <person name="Beeby M."/>
            <person name="Murphy G.E."/>
            <person name="Leadbetter J.R."/>
            <person name="Hendrixson D.R."/>
            <person name="Briegel A."/>
            <person name="Li Z."/>
            <person name="Shi J."/>
            <person name="Tocheva E.I."/>
            <person name="Muller A."/>
            <person name="Dobro M.J."/>
            <person name="Jensen G.J."/>
        </authorList>
    </citation>
    <scope>NUCLEOTIDE SEQUENCE [LARGE SCALE GENOMIC DNA]</scope>
    <source>
        <strain evidence="1 2">DSM 6540</strain>
    </source>
</reference>
<proteinExistence type="predicted"/>